<accession>B0TDR3</accession>
<evidence type="ECO:0000313" key="1">
    <source>
        <dbReference type="EMBL" id="ABZ82776.1"/>
    </source>
</evidence>
<dbReference type="HOGENOM" id="CLU_3099545_0_0_9"/>
<gene>
    <name evidence="1" type="ORF">HM1_0157</name>
</gene>
<reference evidence="1 2" key="1">
    <citation type="journal article" date="2008" name="J. Bacteriol.">
        <title>The genome of Heliobacterium modesticaldum, a phototrophic representative of the Firmicutes containing the simplest photosynthetic apparatus.</title>
        <authorList>
            <person name="Sattley W.M."/>
            <person name="Madigan M.T."/>
            <person name="Swingley W.D."/>
            <person name="Cheung P.C."/>
            <person name="Clocksin K.M."/>
            <person name="Conrad A.L."/>
            <person name="Dejesa L.C."/>
            <person name="Honchak B.M."/>
            <person name="Jung D.O."/>
            <person name="Karbach L.E."/>
            <person name="Kurdoglu A."/>
            <person name="Lahiri S."/>
            <person name="Mastrian S.D."/>
            <person name="Page L.E."/>
            <person name="Taylor H.L."/>
            <person name="Wang Z.T."/>
            <person name="Raymond J."/>
            <person name="Chen M."/>
            <person name="Blankenship R.E."/>
            <person name="Touchman J.W."/>
        </authorList>
    </citation>
    <scope>NUCLEOTIDE SEQUENCE [LARGE SCALE GENOMIC DNA]</scope>
    <source>
        <strain evidence="2">ATCC 51547 / Ice1</strain>
    </source>
</reference>
<evidence type="ECO:0000313" key="2">
    <source>
        <dbReference type="Proteomes" id="UP000008550"/>
    </source>
</evidence>
<proteinExistence type="predicted"/>
<dbReference type="Proteomes" id="UP000008550">
    <property type="component" value="Chromosome"/>
</dbReference>
<dbReference type="EMBL" id="CP000930">
    <property type="protein sequence ID" value="ABZ82776.1"/>
    <property type="molecule type" value="Genomic_DNA"/>
</dbReference>
<organism evidence="1 2">
    <name type="scientific">Heliobacterium modesticaldum (strain ATCC 51547 / Ice1)</name>
    <dbReference type="NCBI Taxonomy" id="498761"/>
    <lineage>
        <taxon>Bacteria</taxon>
        <taxon>Bacillati</taxon>
        <taxon>Bacillota</taxon>
        <taxon>Clostridia</taxon>
        <taxon>Eubacteriales</taxon>
        <taxon>Heliobacteriaceae</taxon>
        <taxon>Heliomicrobium</taxon>
    </lineage>
</organism>
<name>B0TDR3_HELMI</name>
<sequence>MVKEIVNLFVNLSLSDIEKAIKLAQKIETEQISESDYLKLANYIIKSDGLK</sequence>
<keyword evidence="2" id="KW-1185">Reference proteome</keyword>
<dbReference type="KEGG" id="hmo:HM1_0157"/>
<protein>
    <submittedName>
        <fullName evidence="1">Uncharacterized protein</fullName>
    </submittedName>
</protein>
<dbReference type="AlphaFoldDB" id="B0TDR3"/>